<dbReference type="Proteomes" id="UP000694399">
    <property type="component" value="Unassembled WGS sequence"/>
</dbReference>
<feature type="signal peptide" evidence="7">
    <location>
        <begin position="1"/>
        <end position="28"/>
    </location>
</feature>
<evidence type="ECO:0000313" key="9">
    <source>
        <dbReference type="Ensembl" id="ENSPLOP00000016148.1"/>
    </source>
</evidence>
<reference evidence="9" key="2">
    <citation type="submission" date="2025-09" db="UniProtKB">
        <authorList>
            <consortium name="Ensembl"/>
        </authorList>
    </citation>
    <scope>IDENTIFICATION</scope>
</reference>
<dbReference type="GO" id="GO:0007166">
    <property type="term" value="P:cell surface receptor signaling pathway"/>
    <property type="evidence" value="ECO:0007669"/>
    <property type="project" value="UniProtKB-ARBA"/>
</dbReference>
<dbReference type="Ensembl" id="ENSPLOT00000017870.1">
    <property type="protein sequence ID" value="ENSPLOP00000016148.1"/>
    <property type="gene ID" value="ENSPLOG00000011199.1"/>
</dbReference>
<evidence type="ECO:0000256" key="1">
    <source>
        <dbReference type="ARBA" id="ARBA00022737"/>
    </source>
</evidence>
<evidence type="ECO:0000256" key="4">
    <source>
        <dbReference type="ARBA" id="ARBA00023319"/>
    </source>
</evidence>
<dbReference type="InterPro" id="IPR003599">
    <property type="entry name" value="Ig_sub"/>
</dbReference>
<evidence type="ECO:0000256" key="3">
    <source>
        <dbReference type="ARBA" id="ARBA00023180"/>
    </source>
</evidence>
<feature type="domain" description="Ig-like" evidence="8">
    <location>
        <begin position="873"/>
        <end position="961"/>
    </location>
</feature>
<dbReference type="InterPro" id="IPR013151">
    <property type="entry name" value="Immunoglobulin_dom"/>
</dbReference>
<dbReference type="InterPro" id="IPR036179">
    <property type="entry name" value="Ig-like_dom_sf"/>
</dbReference>
<evidence type="ECO:0000256" key="2">
    <source>
        <dbReference type="ARBA" id="ARBA00023157"/>
    </source>
</evidence>
<dbReference type="SUPFAM" id="SSF48726">
    <property type="entry name" value="Immunoglobulin"/>
    <property type="match status" value="11"/>
</dbReference>
<dbReference type="AlphaFoldDB" id="A0A8C8X9D0"/>
<feature type="domain" description="Ig-like" evidence="8">
    <location>
        <begin position="419"/>
        <end position="484"/>
    </location>
</feature>
<dbReference type="Pfam" id="PF00047">
    <property type="entry name" value="ig"/>
    <property type="match status" value="1"/>
</dbReference>
<keyword evidence="3" id="KW-0325">Glycoprotein</keyword>
<feature type="domain" description="Ig-like" evidence="8">
    <location>
        <begin position="38"/>
        <end position="106"/>
    </location>
</feature>
<keyword evidence="4" id="KW-0393">Immunoglobulin domain</keyword>
<accession>A0A8C8X9D0</accession>
<dbReference type="PROSITE" id="PS50835">
    <property type="entry name" value="IG_LIKE"/>
    <property type="match status" value="5"/>
</dbReference>
<dbReference type="SMART" id="SM00408">
    <property type="entry name" value="IGc2"/>
    <property type="match status" value="8"/>
</dbReference>
<evidence type="ECO:0000313" key="10">
    <source>
        <dbReference type="Proteomes" id="UP000694399"/>
    </source>
</evidence>
<evidence type="ECO:0000256" key="5">
    <source>
        <dbReference type="SAM" id="MobiDB-lite"/>
    </source>
</evidence>
<keyword evidence="2" id="KW-1015">Disulfide bond</keyword>
<evidence type="ECO:0000256" key="7">
    <source>
        <dbReference type="SAM" id="SignalP"/>
    </source>
</evidence>
<feature type="region of interest" description="Disordered" evidence="5">
    <location>
        <begin position="1195"/>
        <end position="1240"/>
    </location>
</feature>
<keyword evidence="1" id="KW-0677">Repeat</keyword>
<organism evidence="9 10">
    <name type="scientific">Panthera leo</name>
    <name type="common">Lion</name>
    <dbReference type="NCBI Taxonomy" id="9689"/>
    <lineage>
        <taxon>Eukaryota</taxon>
        <taxon>Metazoa</taxon>
        <taxon>Chordata</taxon>
        <taxon>Craniata</taxon>
        <taxon>Vertebrata</taxon>
        <taxon>Euteleostomi</taxon>
        <taxon>Mammalia</taxon>
        <taxon>Eutheria</taxon>
        <taxon>Laurasiatheria</taxon>
        <taxon>Carnivora</taxon>
        <taxon>Feliformia</taxon>
        <taxon>Felidae</taxon>
        <taxon>Pantherinae</taxon>
        <taxon>Panthera</taxon>
    </lineage>
</organism>
<dbReference type="SMART" id="SM00409">
    <property type="entry name" value="IG"/>
    <property type="match status" value="10"/>
</dbReference>
<feature type="domain" description="Ig-like" evidence="8">
    <location>
        <begin position="777"/>
        <end position="869"/>
    </location>
</feature>
<dbReference type="FunFam" id="2.60.40.10:FF:000033">
    <property type="entry name" value="Killer cell immunoglobulin-like receptor"/>
    <property type="match status" value="11"/>
</dbReference>
<gene>
    <name evidence="9" type="primary">IGSF1</name>
</gene>
<keyword evidence="6" id="KW-0472">Membrane</keyword>
<keyword evidence="10" id="KW-1185">Reference proteome</keyword>
<feature type="chain" id="PRO_5034405356" evidence="7">
    <location>
        <begin position="29"/>
        <end position="1240"/>
    </location>
</feature>
<dbReference type="InterPro" id="IPR003598">
    <property type="entry name" value="Ig_sub2"/>
</dbReference>
<keyword evidence="6" id="KW-0812">Transmembrane</keyword>
<dbReference type="InterPro" id="IPR007110">
    <property type="entry name" value="Ig-like_dom"/>
</dbReference>
<reference evidence="9" key="1">
    <citation type="submission" date="2025-08" db="UniProtKB">
        <authorList>
            <consortium name="Ensembl"/>
        </authorList>
    </citation>
    <scope>IDENTIFICATION</scope>
</reference>
<dbReference type="GO" id="GO:0002764">
    <property type="term" value="P:immune response-regulating signaling pathway"/>
    <property type="evidence" value="ECO:0007669"/>
    <property type="project" value="TreeGrafter"/>
</dbReference>
<keyword evidence="6" id="KW-1133">Transmembrane helix</keyword>
<keyword evidence="7" id="KW-0732">Signal</keyword>
<name>A0A8C8X9D0_PANLE</name>
<dbReference type="PANTHER" id="PTHR11738">
    <property type="entry name" value="MHC CLASS I NK CELL RECEPTOR"/>
    <property type="match status" value="1"/>
</dbReference>
<dbReference type="InterPro" id="IPR050412">
    <property type="entry name" value="Ig-like_Receptors_ImmuneReg"/>
</dbReference>
<feature type="transmembrane region" description="Helical" evidence="6">
    <location>
        <begin position="551"/>
        <end position="579"/>
    </location>
</feature>
<evidence type="ECO:0000259" key="8">
    <source>
        <dbReference type="PROSITE" id="PS50835"/>
    </source>
</evidence>
<feature type="transmembrane region" description="Helical" evidence="6">
    <location>
        <begin position="520"/>
        <end position="539"/>
    </location>
</feature>
<feature type="domain" description="Ig-like" evidence="8">
    <location>
        <begin position="969"/>
        <end position="1038"/>
    </location>
</feature>
<dbReference type="PANTHER" id="PTHR11738:SF163">
    <property type="entry name" value="IMMUNOGLOBULIN SUPERFAMILY MEMBER 1"/>
    <property type="match status" value="1"/>
</dbReference>
<dbReference type="InterPro" id="IPR013783">
    <property type="entry name" value="Ig-like_fold"/>
</dbReference>
<feature type="compositionally biased region" description="Basic and acidic residues" evidence="5">
    <location>
        <begin position="1195"/>
        <end position="1204"/>
    </location>
</feature>
<dbReference type="Gene3D" id="2.60.40.10">
    <property type="entry name" value="Immunoglobulins"/>
    <property type="match status" value="11"/>
</dbReference>
<dbReference type="Pfam" id="PF13895">
    <property type="entry name" value="Ig_2"/>
    <property type="match status" value="4"/>
</dbReference>
<feature type="compositionally biased region" description="Low complexity" evidence="5">
    <location>
        <begin position="1222"/>
        <end position="1240"/>
    </location>
</feature>
<proteinExistence type="predicted"/>
<evidence type="ECO:0000256" key="6">
    <source>
        <dbReference type="SAM" id="Phobius"/>
    </source>
</evidence>
<protein>
    <submittedName>
        <fullName evidence="9">Immunoglobulin superfamily member 1</fullName>
    </submittedName>
</protein>
<dbReference type="GeneTree" id="ENSGT01150000286974"/>
<sequence length="1240" mass="138442">MTLDRPGQRPTMLRTFTVLLFCIRLSLGMTSIVMQSQPELWIETNYPQAPWENITLWCKSPSRISSKFLLLKDKTQMTWIRPSSKTFQVSFPLGALTKYNAGLYRCCYWKETGWSEPSKVLELEAPGQLPKPIFWIQAETSPLPGCNVNILCHGWLQDLVFMLFKEGYAEPVDYQIPTGTVAIFSIANMTPESEGVYICRTHIQMLPTLWSEPSNPLKLIVAGLYPKPTLTAYPGPIMAPGESLSLRCQGPIYGMTFALIRLEDLEKSFYRKRPIKNEAYFFFRALKIHDAGHYLCFYYDGSYRGSLLSDILKIWVTDTFSKTWLLAQPSPVVQMGQNVSLWCRGPVDGVGLALYKKGEDKPLQLLDTASTDDDESFFLNNVTYSDAGVYSCLYLLSWKTSIRMTSHNTMELVVVDKPPKPSLSAWPSTVFKLGKAITLQCRVPHPVLEFSLEWEERAAFQKFAVDGDFIISNAEGKGTGTYSCSYRIEAHPNIWSHRSEPLRLMGPAGFLTWNYVLNEAIRLSLFMPLVALLLVVLWIRWKCRRLRIREAWLLGTAQGVTMLFIVTVLFCFGLCNGVLTEETEIIMPTPKPELWAETNFPLAPWKNLTLWCRSPSGSTKEFVLLKDGTGWIATRPASEQVRAAFPLGALTQSHTGSYHCHSWEEMAVSEPSEALELVGTDMLPKPVISASPPIRGQKLQIRCKGWLAGMEFVLYKEGVQEPVQQLGAVGREAFFTIQRMEAKDQGNYSCRTHTEKRPFKWSEPSEPLELVIKEMYPKPFFKTWASPVVTPGARVTFNCSTPHQHMSFILYKDGSEIASSDRSWASPGASAAHFLIISVGAGDGGNYSCRYYDFAIWSEPSDPVELVVTEYYPQPTLLAQPGPVVLPGKNVTLRCQGAFPGMRFALLQEGNQVPLRFQSTSGNSADFLLHTVGAEDSGNYSCVYYETTMSNRGSHLSKPIMIWVTGLLPKPSLLAQPGPIVAPGENMTFQCQGELPDSTFVLMKEGTQEPLEQQKPSGYRADFWMPAVRGEDSGIYSCVYYLDSAPFAASNHSDFLEIWVTDKPPKPSLSAWPSTMFKLGKDITLQCRGPLPGVEFVLEHDGEEAPQQFSEDGDFVINNVEGKGIGNYSCSYRLQAYPDIWSEPSDALELVGAAGPAAQECTVGNIVRSSLIVVVVVALGVVLAIEWKKWPRLRTRDSETDGRDQTIALEECNQEGEPGANTSSPSSVSQETSVELPVPI</sequence>